<evidence type="ECO:0000313" key="2">
    <source>
        <dbReference type="EMBL" id="OFJ49656.1"/>
    </source>
</evidence>
<feature type="region of interest" description="Disordered" evidence="1">
    <location>
        <begin position="1"/>
        <end position="21"/>
    </location>
</feature>
<evidence type="ECO:0000313" key="3">
    <source>
        <dbReference type="Proteomes" id="UP000092634"/>
    </source>
</evidence>
<accession>A0A1E8PU06</accession>
<dbReference type="AlphaFoldDB" id="A0A1E8PU06"/>
<gene>
    <name evidence="2" type="ORF">BA896_013075</name>
</gene>
<proteinExistence type="predicted"/>
<comment type="caution">
    <text evidence="2">The sequence shown here is derived from an EMBL/GenBank/DDBJ whole genome shotgun (WGS) entry which is preliminary data.</text>
</comment>
<dbReference type="Proteomes" id="UP000092634">
    <property type="component" value="Unassembled WGS sequence"/>
</dbReference>
<name>A0A1E8PU06_9BURK</name>
<reference evidence="2 3" key="1">
    <citation type="submission" date="2016-10" db="EMBL/GenBank/DDBJ databases">
        <title>Updated version of Genome Assembly of Janthinobacterium lividum ERGS5:01.</title>
        <authorList>
            <person name="Kumar R."/>
            <person name="Acharya V."/>
            <person name="Singh D."/>
        </authorList>
    </citation>
    <scope>NUCLEOTIDE SEQUENCE [LARGE SCALE GENOMIC DNA]</scope>
    <source>
        <strain evidence="2 3">ERGS5:01</strain>
    </source>
</reference>
<organism evidence="2 3">
    <name type="scientific">Janthinobacterium lividum</name>
    <dbReference type="NCBI Taxonomy" id="29581"/>
    <lineage>
        <taxon>Bacteria</taxon>
        <taxon>Pseudomonadati</taxon>
        <taxon>Pseudomonadota</taxon>
        <taxon>Betaproteobacteria</taxon>
        <taxon>Burkholderiales</taxon>
        <taxon>Oxalobacteraceae</taxon>
        <taxon>Janthinobacterium</taxon>
    </lineage>
</organism>
<evidence type="ECO:0000256" key="1">
    <source>
        <dbReference type="SAM" id="MobiDB-lite"/>
    </source>
</evidence>
<protein>
    <submittedName>
        <fullName evidence="2">Uncharacterized protein</fullName>
    </submittedName>
</protein>
<dbReference type="EMBL" id="MAQB02000001">
    <property type="protein sequence ID" value="OFJ49656.1"/>
    <property type="molecule type" value="Genomic_DNA"/>
</dbReference>
<sequence length="67" mass="7379">MDKDTAASRETAMGSGTCEERYNKKQAAQSRFWGFLHFVATITKVRRDAPISQARAHQTMAFGGGTV</sequence>